<dbReference type="Proteomes" id="UP000831181">
    <property type="component" value="Chromosome"/>
</dbReference>
<dbReference type="KEGG" id="lbe:MOO44_07515"/>
<accession>A0A976RRZ8</accession>
<protein>
    <recommendedName>
        <fullName evidence="3">YtxH domain-containing protein</fullName>
    </recommendedName>
</protein>
<dbReference type="EMBL" id="CP093361">
    <property type="protein sequence ID" value="UQS86723.1"/>
    <property type="molecule type" value="Genomic_DNA"/>
</dbReference>
<evidence type="ECO:0008006" key="3">
    <source>
        <dbReference type="Google" id="ProtNLM"/>
    </source>
</evidence>
<organism evidence="1 2">
    <name type="scientific">Nicoliella spurrieriana</name>
    <dbReference type="NCBI Taxonomy" id="2925830"/>
    <lineage>
        <taxon>Bacteria</taxon>
        <taxon>Bacillati</taxon>
        <taxon>Bacillota</taxon>
        <taxon>Bacilli</taxon>
        <taxon>Lactobacillales</taxon>
        <taxon>Lactobacillaceae</taxon>
        <taxon>Nicoliella</taxon>
    </lineage>
</organism>
<dbReference type="AlphaFoldDB" id="A0A976RRZ8"/>
<dbReference type="RefSeq" id="WP_260116525.1">
    <property type="nucleotide sequence ID" value="NZ_CP093361.1"/>
</dbReference>
<evidence type="ECO:0000313" key="2">
    <source>
        <dbReference type="Proteomes" id="UP000831181"/>
    </source>
</evidence>
<sequence length="101" mass="11787">MRNLFKFAGVAASALGVYLVANKETPQQFFKRTTSFALEKAEQLQTFNRDRAQFNDALNKFKVELTRSQKAIRDVQTRIDEYSFEIKPHLDKINQTLNQMK</sequence>
<proteinExistence type="predicted"/>
<evidence type="ECO:0000313" key="1">
    <source>
        <dbReference type="EMBL" id="UQS86723.1"/>
    </source>
</evidence>
<gene>
    <name evidence="1" type="ORF">MOO44_07515</name>
</gene>
<keyword evidence="2" id="KW-1185">Reference proteome</keyword>
<reference evidence="1" key="1">
    <citation type="journal article" date="2022" name="Int. J. Syst. Evol. Microbiol.">
        <title>Apilactobacillus apisilvae sp. nov., Nicolia spurrieriana gen. nov. sp. nov., Bombilactobacillus folatiphilus sp. nov. and Bombilactobacillus thymidiniphilus sp. nov., four new lactic acid bacterial isolates from stingless bees Tetragonula carbonaria and Austroplebeia australis.</title>
        <authorList>
            <person name="Oliphant S.A."/>
            <person name="Watson-Haigh N.S."/>
            <person name="Sumby K.M."/>
            <person name="Gardner J."/>
            <person name="Groom S."/>
            <person name="Jiranek V."/>
        </authorList>
    </citation>
    <scope>NUCLEOTIDE SEQUENCE</scope>
    <source>
        <strain evidence="1">SGEP1_A5</strain>
    </source>
</reference>
<name>A0A976RRZ8_9LACO</name>